<reference evidence="1 2" key="1">
    <citation type="submission" date="2013-08" db="EMBL/GenBank/DDBJ databases">
        <authorList>
            <person name="Huang J."/>
            <person name="Wang G."/>
        </authorList>
    </citation>
    <scope>NUCLEOTIDE SEQUENCE [LARGE SCALE GENOMIC DNA]</scope>
    <source>
        <strain evidence="1 2">JSM 072002</strain>
    </source>
</reference>
<organism evidence="1 2">
    <name type="scientific">Pontibacillus litoralis JSM 072002</name>
    <dbReference type="NCBI Taxonomy" id="1385512"/>
    <lineage>
        <taxon>Bacteria</taxon>
        <taxon>Bacillati</taxon>
        <taxon>Bacillota</taxon>
        <taxon>Bacilli</taxon>
        <taxon>Bacillales</taxon>
        <taxon>Bacillaceae</taxon>
        <taxon>Pontibacillus</taxon>
    </lineage>
</organism>
<gene>
    <name evidence="1" type="ORF">N784_10880</name>
</gene>
<comment type="caution">
    <text evidence="1">The sequence shown here is derived from an EMBL/GenBank/DDBJ whole genome shotgun (WGS) entry which is preliminary data.</text>
</comment>
<protein>
    <submittedName>
        <fullName evidence="1">ABC transporter</fullName>
    </submittedName>
</protein>
<keyword evidence="2" id="KW-1185">Reference proteome</keyword>
<dbReference type="Proteomes" id="UP000030401">
    <property type="component" value="Unassembled WGS sequence"/>
</dbReference>
<proteinExistence type="predicted"/>
<dbReference type="eggNOG" id="ENOG5032UNC">
    <property type="taxonomic scope" value="Bacteria"/>
</dbReference>
<sequence length="94" mass="11100">MEKELLSIFKYWESKLEKHEWYFIDSYESIINDLTSEDAFNSIPETVSVPLKLENSFLIGETIDFIHEIYNIADITEIHPYLETLINNKRKANG</sequence>
<accession>A0A0A5G521</accession>
<evidence type="ECO:0000313" key="2">
    <source>
        <dbReference type="Proteomes" id="UP000030401"/>
    </source>
</evidence>
<dbReference type="OrthoDB" id="2454513at2"/>
<dbReference type="RefSeq" id="WP_052127122.1">
    <property type="nucleotide sequence ID" value="NZ_AVPG01000003.1"/>
</dbReference>
<evidence type="ECO:0000313" key="1">
    <source>
        <dbReference type="EMBL" id="KGX88221.1"/>
    </source>
</evidence>
<name>A0A0A5G521_9BACI</name>
<dbReference type="AlphaFoldDB" id="A0A0A5G521"/>
<dbReference type="EMBL" id="AVPG01000003">
    <property type="protein sequence ID" value="KGX88221.1"/>
    <property type="molecule type" value="Genomic_DNA"/>
</dbReference>